<accession>A0ACB8A3R6</accession>
<dbReference type="EMBL" id="MU267888">
    <property type="protein sequence ID" value="KAH7907612.1"/>
    <property type="molecule type" value="Genomic_DNA"/>
</dbReference>
<comment type="caution">
    <text evidence="1">The sequence shown here is derived from an EMBL/GenBank/DDBJ whole genome shotgun (WGS) entry which is preliminary data.</text>
</comment>
<organism evidence="1 2">
    <name type="scientific">Hygrophoropsis aurantiaca</name>
    <dbReference type="NCBI Taxonomy" id="72124"/>
    <lineage>
        <taxon>Eukaryota</taxon>
        <taxon>Fungi</taxon>
        <taxon>Dikarya</taxon>
        <taxon>Basidiomycota</taxon>
        <taxon>Agaricomycotina</taxon>
        <taxon>Agaricomycetes</taxon>
        <taxon>Agaricomycetidae</taxon>
        <taxon>Boletales</taxon>
        <taxon>Coniophorineae</taxon>
        <taxon>Hygrophoropsidaceae</taxon>
        <taxon>Hygrophoropsis</taxon>
    </lineage>
</organism>
<name>A0ACB8A3R6_9AGAM</name>
<evidence type="ECO:0000313" key="2">
    <source>
        <dbReference type="Proteomes" id="UP000790377"/>
    </source>
</evidence>
<gene>
    <name evidence="1" type="ORF">BJ138DRAFT_1159727</name>
</gene>
<proteinExistence type="predicted"/>
<evidence type="ECO:0000313" key="1">
    <source>
        <dbReference type="EMBL" id="KAH7907612.1"/>
    </source>
</evidence>
<sequence>MLTPVKTSFNNRKLCMMDLPSELMIIIFRNLSCRSLLRCCSVCHQFKDVIDHCVELQYHIELCLDGMTDGPPGPISPAERLQRLRDLRHAWSALEWRKSLLIPMPGACMAYELVGGVFAKVNAISGGRGSQQFRAVWLPSADQLEQSLIRDDLAIPTRDFAIDPSQDLIALVEAEDRNGDILAAFGHFFPTANLCIHLRTISTNAPHPQAQSPVIRLSLFLPINNAFIQFVNDVLGILFFTEPLRPRIILWNWKTGKTLVDQDSDQLPEGTSDFTFLSDRAYMLTCARNDGSMEIFTFGDESPDDTNEILNAVVHVASLKLPPLQDRVHVNQLQTHTGPFLAKCPADKLFTTDNEERIHVVSVDYGGGAFDGLRRRSSFCMYMQNSITTAYIHQHRDSRGGPPLQIPWEKWGPTNTRFLYQPSLFQWLRYVHGKRVVIPTYNDHGHTMEVLDFNVKATARQLVQRLKASTWIQTVTEGSRIAAETVFASTVTTFLPYRALNTEEFSGFSGMMIDDERLVGLKYPAFSDGDMKDIHVFVF</sequence>
<reference evidence="1" key="1">
    <citation type="journal article" date="2021" name="New Phytol.">
        <title>Evolutionary innovations through gain and loss of genes in the ectomycorrhizal Boletales.</title>
        <authorList>
            <person name="Wu G."/>
            <person name="Miyauchi S."/>
            <person name="Morin E."/>
            <person name="Kuo A."/>
            <person name="Drula E."/>
            <person name="Varga T."/>
            <person name="Kohler A."/>
            <person name="Feng B."/>
            <person name="Cao Y."/>
            <person name="Lipzen A."/>
            <person name="Daum C."/>
            <person name="Hundley H."/>
            <person name="Pangilinan J."/>
            <person name="Johnson J."/>
            <person name="Barry K."/>
            <person name="LaButti K."/>
            <person name="Ng V."/>
            <person name="Ahrendt S."/>
            <person name="Min B."/>
            <person name="Choi I.G."/>
            <person name="Park H."/>
            <person name="Plett J.M."/>
            <person name="Magnuson J."/>
            <person name="Spatafora J.W."/>
            <person name="Nagy L.G."/>
            <person name="Henrissat B."/>
            <person name="Grigoriev I.V."/>
            <person name="Yang Z.L."/>
            <person name="Xu J."/>
            <person name="Martin F.M."/>
        </authorList>
    </citation>
    <scope>NUCLEOTIDE SEQUENCE</scope>
    <source>
        <strain evidence="1">ATCC 28755</strain>
    </source>
</reference>
<keyword evidence="2" id="KW-1185">Reference proteome</keyword>
<protein>
    <submittedName>
        <fullName evidence="1">Uncharacterized protein</fullName>
    </submittedName>
</protein>
<dbReference type="Proteomes" id="UP000790377">
    <property type="component" value="Unassembled WGS sequence"/>
</dbReference>